<dbReference type="Proteomes" id="UP001516662">
    <property type="component" value="Unassembled WGS sequence"/>
</dbReference>
<sequence length="194" mass="22445">MILAVALFYHAYNVQKNKGFVYESEWYSLIFLLVTLSQLVITTPEGISKALVTGLFIAFYIIVLFGQLYFIGKRFTVFESNKSEIVGILREALDILDIAYEEKEDVEAGKFQFLLSDQSAKIVISWWAEDSKKYTLSFSKWWRMTSYDLILQHLTETLLQKRETKIFKKQLILNVIGGLSFLLLFSYFASRVAG</sequence>
<feature type="transmembrane region" description="Helical" evidence="1">
    <location>
        <begin position="171"/>
        <end position="189"/>
    </location>
</feature>
<feature type="transmembrane region" description="Helical" evidence="1">
    <location>
        <begin position="50"/>
        <end position="72"/>
    </location>
</feature>
<dbReference type="EMBL" id="JADCLJ010000025">
    <property type="protein sequence ID" value="MBE4910608.1"/>
    <property type="molecule type" value="Genomic_DNA"/>
</dbReference>
<evidence type="ECO:0000256" key="1">
    <source>
        <dbReference type="SAM" id="Phobius"/>
    </source>
</evidence>
<keyword evidence="1" id="KW-0812">Transmembrane</keyword>
<proteinExistence type="predicted"/>
<feature type="transmembrane region" description="Helical" evidence="1">
    <location>
        <begin position="26"/>
        <end position="44"/>
    </location>
</feature>
<accession>A0ABR9QQ31</accession>
<keyword evidence="3" id="KW-1185">Reference proteome</keyword>
<protein>
    <submittedName>
        <fullName evidence="2">Uncharacterized protein</fullName>
    </submittedName>
</protein>
<reference evidence="2 3" key="1">
    <citation type="submission" date="2020-10" db="EMBL/GenBank/DDBJ databases">
        <title>Bacillus sp. HD4P25, an endophyte from a halophyte.</title>
        <authorList>
            <person name="Sun J.-Q."/>
        </authorList>
    </citation>
    <scope>NUCLEOTIDE SEQUENCE [LARGE SCALE GENOMIC DNA]</scope>
    <source>
        <strain evidence="2 3">YIM 93174</strain>
    </source>
</reference>
<gene>
    <name evidence="2" type="ORF">IMZ08_21445</name>
</gene>
<name>A0ABR9QQ31_9BACI</name>
<organism evidence="2 3">
    <name type="scientific">Litchfieldia luteola</name>
    <dbReference type="NCBI Taxonomy" id="682179"/>
    <lineage>
        <taxon>Bacteria</taxon>
        <taxon>Bacillati</taxon>
        <taxon>Bacillota</taxon>
        <taxon>Bacilli</taxon>
        <taxon>Bacillales</taxon>
        <taxon>Bacillaceae</taxon>
        <taxon>Litchfieldia</taxon>
    </lineage>
</organism>
<comment type="caution">
    <text evidence="2">The sequence shown here is derived from an EMBL/GenBank/DDBJ whole genome shotgun (WGS) entry which is preliminary data.</text>
</comment>
<evidence type="ECO:0000313" key="3">
    <source>
        <dbReference type="Proteomes" id="UP001516662"/>
    </source>
</evidence>
<keyword evidence="1" id="KW-1133">Transmembrane helix</keyword>
<evidence type="ECO:0000313" key="2">
    <source>
        <dbReference type="EMBL" id="MBE4910608.1"/>
    </source>
</evidence>
<keyword evidence="1" id="KW-0472">Membrane</keyword>